<evidence type="ECO:0000256" key="2">
    <source>
        <dbReference type="SAM" id="MobiDB-lite"/>
    </source>
</evidence>
<keyword evidence="4" id="KW-1185">Reference proteome</keyword>
<dbReference type="GO" id="GO:0015846">
    <property type="term" value="P:polyamine transport"/>
    <property type="evidence" value="ECO:0007669"/>
    <property type="project" value="InterPro"/>
</dbReference>
<dbReference type="EMBL" id="VTAW01000044">
    <property type="protein sequence ID" value="TYT60414.1"/>
    <property type="molecule type" value="Genomic_DNA"/>
</dbReference>
<dbReference type="AlphaFoldDB" id="A0A5D5AH14"/>
<dbReference type="GO" id="GO:0019808">
    <property type="term" value="F:polyamine binding"/>
    <property type="evidence" value="ECO:0007669"/>
    <property type="project" value="InterPro"/>
</dbReference>
<dbReference type="Pfam" id="PF13416">
    <property type="entry name" value="SBP_bac_8"/>
    <property type="match status" value="1"/>
</dbReference>
<feature type="compositionally biased region" description="Acidic residues" evidence="2">
    <location>
        <begin position="44"/>
        <end position="58"/>
    </location>
</feature>
<evidence type="ECO:0000313" key="4">
    <source>
        <dbReference type="Proteomes" id="UP000324104"/>
    </source>
</evidence>
<dbReference type="SUPFAM" id="SSF53850">
    <property type="entry name" value="Periplasmic binding protein-like II"/>
    <property type="match status" value="1"/>
</dbReference>
<dbReference type="InterPro" id="IPR006059">
    <property type="entry name" value="SBP"/>
</dbReference>
<name>A0A5D5AH14_9EURY</name>
<comment type="caution">
    <text evidence="3">The sequence shown here is derived from an EMBL/GenBank/DDBJ whole genome shotgun (WGS) entry which is preliminary data.</text>
</comment>
<dbReference type="Gene3D" id="3.40.190.10">
    <property type="entry name" value="Periplasmic binding protein-like II"/>
    <property type="match status" value="2"/>
</dbReference>
<evidence type="ECO:0000256" key="1">
    <source>
        <dbReference type="ARBA" id="ARBA00022729"/>
    </source>
</evidence>
<evidence type="ECO:0000313" key="3">
    <source>
        <dbReference type="EMBL" id="TYT60414.1"/>
    </source>
</evidence>
<dbReference type="PRINTS" id="PR00909">
    <property type="entry name" value="SPERMDNBNDNG"/>
</dbReference>
<sequence>MSQGDNDIRRESTGCRRITSHSRRRFLTVSSTAGLLSIAGCLGGDEDDESSTEVDPDSEPEKPDSITMRAWGGNWQESIENSIAETFTEETGIEVRYDNTNFQVIQNQVMEAIDQDREPPVNVVWTQSLMGFSAFQQGYTQNLNPDLIPAYENMIGPQIPDEHIPDNDHIPYVAMYGYTYPINYNSDQLEQNDQELPESWSDWWDSQYENSIGLYENATGLFRPLAHVADVDLRPDMEQDEMEPMWEMLEELSPNVGLVGSDPPLTTGLTDGEISLTHFLPNNIANQKEEGEPVDWYLPPEGSTYQTDGFYVPGGQNESEAYWSQVFMNYAMRDDVQQEWFRQLQSPMLNQNTSVPEEISWMADDSAFPTTQEQIDDLWHIDPMTYARHRQYMVSRFNEIIGT</sequence>
<feature type="region of interest" description="Disordered" evidence="2">
    <location>
        <begin position="40"/>
        <end position="66"/>
    </location>
</feature>
<reference evidence="3 4" key="1">
    <citation type="submission" date="2019-08" db="EMBL/GenBank/DDBJ databases">
        <title>Archaea genome.</title>
        <authorList>
            <person name="Kajale S."/>
            <person name="Shouche Y."/>
            <person name="Deshpande N."/>
            <person name="Sharma A."/>
        </authorList>
    </citation>
    <scope>NUCLEOTIDE SEQUENCE [LARGE SCALE GENOMIC DNA]</scope>
    <source>
        <strain evidence="3 4">ESP3B_9</strain>
    </source>
</reference>
<keyword evidence="1" id="KW-0732">Signal</keyword>
<gene>
    <name evidence="3" type="ORF">FYC77_18900</name>
</gene>
<accession>A0A5D5AH14</accession>
<protein>
    <submittedName>
        <fullName evidence="3">Extracellular solute-binding protein</fullName>
    </submittedName>
</protein>
<organism evidence="3 4">
    <name type="scientific">Natrialba swarupiae</name>
    <dbReference type="NCBI Taxonomy" id="2448032"/>
    <lineage>
        <taxon>Archaea</taxon>
        <taxon>Methanobacteriati</taxon>
        <taxon>Methanobacteriota</taxon>
        <taxon>Stenosarchaea group</taxon>
        <taxon>Halobacteria</taxon>
        <taxon>Halobacteriales</taxon>
        <taxon>Natrialbaceae</taxon>
        <taxon>Natrialba</taxon>
    </lineage>
</organism>
<dbReference type="InterPro" id="IPR001188">
    <property type="entry name" value="Sperm_putr-bd"/>
</dbReference>
<dbReference type="GO" id="GO:0042597">
    <property type="term" value="C:periplasmic space"/>
    <property type="evidence" value="ECO:0007669"/>
    <property type="project" value="InterPro"/>
</dbReference>
<proteinExistence type="predicted"/>
<dbReference type="PANTHER" id="PTHR30006">
    <property type="entry name" value="THIAMINE-BINDING PERIPLASMIC PROTEIN-RELATED"/>
    <property type="match status" value="1"/>
</dbReference>
<dbReference type="Proteomes" id="UP000324104">
    <property type="component" value="Unassembled WGS sequence"/>
</dbReference>